<evidence type="ECO:0000313" key="1">
    <source>
        <dbReference type="EMBL" id="KON88439.1"/>
    </source>
</evidence>
<organism evidence="1 2">
    <name type="scientific">Sporosarcina globispora</name>
    <name type="common">Bacillus globisporus</name>
    <dbReference type="NCBI Taxonomy" id="1459"/>
    <lineage>
        <taxon>Bacteria</taxon>
        <taxon>Bacillati</taxon>
        <taxon>Bacillota</taxon>
        <taxon>Bacilli</taxon>
        <taxon>Bacillales</taxon>
        <taxon>Caryophanaceae</taxon>
        <taxon>Sporosarcina</taxon>
    </lineage>
</organism>
<accession>A0A0M0GF25</accession>
<dbReference type="AlphaFoldDB" id="A0A0M0GF25"/>
<sequence>MYLTYIIGLAAKLFFIWKTELNLYSTRNIEKEKREYEGLSRLYMPRGIICDSIKSWIAMLILKKGEQSDEPEGLSPS</sequence>
<reference evidence="2" key="1">
    <citation type="submission" date="2015-07" db="EMBL/GenBank/DDBJ databases">
        <title>Fjat-10036 dsm4.</title>
        <authorList>
            <person name="Liu B."/>
            <person name="Wang J."/>
            <person name="Zhu Y."/>
            <person name="Liu G."/>
            <person name="Chen Q."/>
            <person name="Chen Z."/>
            <person name="Lan J."/>
            <person name="Che J."/>
            <person name="Ge C."/>
            <person name="Shi H."/>
            <person name="Pan Z."/>
            <person name="Liu X."/>
        </authorList>
    </citation>
    <scope>NUCLEOTIDE SEQUENCE [LARGE SCALE GENOMIC DNA]</scope>
    <source>
        <strain evidence="2">DSM 4</strain>
    </source>
</reference>
<keyword evidence="2" id="KW-1185">Reference proteome</keyword>
<proteinExistence type="predicted"/>
<dbReference type="PATRIC" id="fig|1459.3.peg.3848"/>
<dbReference type="EMBL" id="LGUF01000007">
    <property type="protein sequence ID" value="KON88439.1"/>
    <property type="molecule type" value="Genomic_DNA"/>
</dbReference>
<protein>
    <submittedName>
        <fullName evidence="1">Uncharacterized protein</fullName>
    </submittedName>
</protein>
<name>A0A0M0GF25_SPOGL</name>
<comment type="caution">
    <text evidence="1">The sequence shown here is derived from an EMBL/GenBank/DDBJ whole genome shotgun (WGS) entry which is preliminary data.</text>
</comment>
<dbReference type="Proteomes" id="UP000037109">
    <property type="component" value="Unassembled WGS sequence"/>
</dbReference>
<dbReference type="STRING" id="1459.AF332_17560"/>
<evidence type="ECO:0000313" key="2">
    <source>
        <dbReference type="Proteomes" id="UP000037109"/>
    </source>
</evidence>
<gene>
    <name evidence="1" type="ORF">AF332_17560</name>
</gene>